<proteinExistence type="predicted"/>
<reference evidence="2" key="1">
    <citation type="submission" date="2024-06" db="EMBL/GenBank/DDBJ databases">
        <title>Intestivirid acquisition increases across infancy in a wild primate population.</title>
        <authorList>
            <person name="Schneider-Creas I.A."/>
            <person name="Moya I.L."/>
            <person name="Chiou K.L."/>
            <person name="Baniel A."/>
            <person name="Azanaw Haile A."/>
            <person name="Kebede F."/>
            <person name="Abebe B."/>
            <person name="Snyder-Mackler N."/>
            <person name="Varsani A."/>
        </authorList>
    </citation>
    <scope>NUCLEOTIDE SEQUENCE</scope>
    <source>
        <strain evidence="2">Int_RNL_2017_0546_COW</strain>
    </source>
</reference>
<sequence>MNCTIRLKNKGVAKIIKNATSNNQEQLDLFSAITHSTGNVDNRFIKYFEDETELDFNNIDNFNSEEEKLLIKKIKEWNDTKNNKFTKQEEFTTRDEHARLKYEYKTIEDREFCRRHVVNTVINILNLNPYVKIPFNELCEKARLEYKKVVYDILYNNLGKTLEYSKEAYIQYLERIYKDSLSTYNKVSEKKFGTDTSYNVSDVEVNYSKEYANPQFIKFVNNQFNQLADGKLTDEQLTLLSFITEMFDYDGDNNVDIGLEFIKESVSRDSRINKYSVNTENQDEESRDIIIDAESLLDTNPEGLSTDYVNEYDLDTTFGEFDNHDGLSKDALLSMEDDIKIYLSNIPKTKSFTNGQAQYDLDNPLGLVDKMDLKYIDNALRSITKNESIEKFIERLETVANTKVNLSCLNIIVQDMRNNPDFAQRFYRTYAHNAVPRMRIRVKANGTIECYRYNYKTDALATLSNNFQNRLRSLALNKEDSQLTAYLSALDMARTAYNNLTKTKGRQFEVDIQKCTNNYVDNICLILNLLNLSQADICKYINFRKTNYEELSRNHDNLDHLADLCFELINAVIKSRAEYFNNKSEIEILSATPQSKRENELLIEHKREQNSFTAIITPCNNIAKAFVNYVDVNTEFNSIDCLGKRASDIINDSYFINFFNRISNDVVDPNTGKTYLENFLEDFQLSTQSDYSQLIEHRDEKGNIINKGICYIDANGNYRPCKKDDTRSYDGAEILKGMLFDGAVDESSNQAIKYDKMSPGDYIASTVLAFNHSVDIGQKDTATYFMRTPSDAGKNFTVTMPYYDLGNPENSNSLLTISNFDSINEITDKVINEVLSAKQLNDDVIKKAKEIITKGTKGTPKIVEYNKKNNIFAKDILNLNADTGNNRVRKNFPPSSFRIKKEKEEKTYNVRAFKNGEKTLYYVISGDFNKSNNNLDNAEFLGFINPEDFDIENKDFAYKTLRDEIIKNENLQYEYSINTEHPIYKQIFNLFKQELLDRATAISVIFKVDENGEVLRDDQGQPIFNNGFNEKTDSTNSLNLYLNYHFGPNGKLFNKKNGRLEFAGGNVFKSTKFVIAEEVDGKAVVTNYGQQICDELFNNLIYGGVNNGAIQTTTTNNRLDVVISEEQKEVIDKYLSEFLKNYIRTSNDSFKEYLDFIPKNERTTDKLNNYFINYFLAYHAFDNIFEGNFGIYKNPIDFIKRAKEVQGSGVGYANKDVTRRDNEENKDFTSSPLYISDGKYYTPKGSTKSIRPQTKFRAICINNTIRSFPKTAENIRKALEKEGVNEEFINSVVKPFLDNTKVNDAQSYITLDEWVRRIALRGQFDKYKNLIEKLYNPAIPLTKEDYVTFVQIQKNFYFDHHYNSASKVRVSRQIKNAEMVLVPRFIKGTELEYVADLMEKHNIDQLNTQETSKAANTNILDLWDNEGNLNHDYFDETSKDFKRLNALIDASAESFDYTYLYTQQETKQHINSTNKVSIQLVKKIIDNISSISPELASLRDDFHKLYYANILESARNLGKALGINFNTNGTIDINDNGTIETLNIKEFFTKMRTEARRQSLDSNAMDYITLIEELTESEQLSSKFANRLNNGAETVMPLIMTNLVTKFESLAQSLFNNAITRQKFPGYHGPQTTAIGWQEYQQGTVATDKTYGKRLQYHPLRKDGETIESYIEVLLPRSAFNFQEEYYDYLAERNEDGTVKIDEKTLLPVPKLSANGKIQYYFDKNGNAKKVKKTDAQLLKEIENAGLDKHIILRIPNEGKQSTAIAKCVGFIDEGYGSSIVIPEEWVTQSGSDMDFDSIYSMTYHTTIKKGTIQKYTEDETNESLYAQYVKNNFSEEGKQQFEEYVNDKKEAKEFIKKARKEKSSKEKEIKAREKEFNLTTDEEVKNKLNTEIETLNNEIKVLNDSINSKFEVSNSKFNYIEYGENNPEVISFDEYNEIPLEQRYSNKNRNNKMLDVMIKILSDPKVLKENISTSHSYDIVENIEGIVSDTQAILRANRDVHNIIHNVLFQSEYISGRALKGISVVLDNITSVSNVVHGMLRSGTGLRIIYHTEKDIEERDKTIKKTGAGYSYEQLVAAFGEKNVKEVGKNTYEVYHDMYGWSKDNTNCIGNVLTIDISETTAYMLDIAKLGAITNVNTDTFGIFKLFPSLGSDYNVAVSFIAQPGVSEIVKSQTQNRSIFYQANYNPIHTAIKRIAQRFIDAGNDIIDEKTPINTILEKIQEKEAIVSKVLGLQNADYTTIFENDYGQMIPLDPVKLRNRLKKVSDTEFDISDEEYQAIFDFGTVLQYMYYERLANGINAISSVCKPDSFGAKADIYTTEQVFDTIYDMLDNPNNCVLVGEDTTYLESHPNEFKTFIEEIYPNIAKVRDSSGQIDREKSMIEFVRNDSSINSKYKPLYGFLRFSTGLSVITNRKLFPTQEREFRNKIKKLQDCFTNGKRLDTATHKSLEKYIISCLINQSPYISMPITVKSDDTNLTLIGNNNVLNNNEYINALISSSEEFNSLPEEEKRRIESICKSIDRLIFEEKQRIFGYDKPENIAYYVEREVEVKDDKTGEVKKEIRRRSVLFEVEDINNPTDNEIDNFNKLSPAQKLLFIQQNFDLSIIRDAFQPNLINFSQKYSGRHTIMYSDNIYNSESVYNAINELYFSNNPLFKLTALDLVKYSFIVEGFKMGHNAVNKSISNVILLNTNGEYNSIVDDIVSNFNSVGVVDTIDYDRMIERYIQSHPEMYQIVTHPIDKQDRKFMSTLKLDKDSSSHGGFSIPKIGSYGNKTDEKMVFLYKYDIIYDDAEGKPQYNKYVRLKQGKYTTLYRIVSNPEYKRVYLIPLNNFEENESYLDDFSVKDKNNRYAKPEYYELLIEKLETGINIQLEYEDYKFKSNASTSLSPGHIDLLALSKSKKYEYIAGALENAVNKISEVFADSNRTSYYLFNSGLGNIIKYTGSSGSAETTISIKESDDIAIEHDFVITKLGRNMWQKVLQNHTDEETDNIILTGVKFAHQPAAMKELLTRQSELNYIMSGDDIYFVTKKKPEDYVTEDNVEYSSINLGSAGTHIYTGLRADSQHGIVAADETYNRLKRTGFYESEKTINERPEEFYKIVASHATTQAKELEYKLRNFLQIDGVNVSISNRKVIDVIMKNPKDRMAFRKLLLEADSFIQHYKICTDLQSQLYPGSEVDKYVNQIIDAVNLVKNSTLKESALENYITNYIKEQSDNPLIKEGIITALDGFYATSWMESWFADIQESPNPIIQTAYKEINRNITAAVMAGKHHSKEFVNKWESIEELAKQNGAKIDIDKFIDKNGNLIPRYKPEFLEKFKELRDRVTKLKEENKINTFEYLGALIDLKEFKLKNTEQALIDEYYIKELEALKYIHKPEFKEVYEKYTEIENARREYIRNHDPENDPDYFDKLYYFNLDISALTSDYRNGSFKVGINSETNPDAPTNEYERKLYSKESAKAIREYIKKKSALNEYYESQELDTFKDTLKKHLTKIREFKMLYPNMSKEDELMLRRSNPSYKEAIDWVNRNSIYISNNEIESKLKSAWATLSGTNNVSLNSKIRDVLTNPKYKGIIKFVNGELDPTTIPEDALTKIRDIQNNRNKNSVNNNVNERTVINNTGNNGDIIIYNDKFYNGMKRGDDSEITKKYSEQVAVINEIIKPYYDKFSKTIDTVGMDLTTLTQLGEELNKLREITKWNDKAPDSIKKFIKENVDFVVDDNASRIFEEQKAKAKEKGEEYYKAWISVNCEPLTSLFHRKGKTYRKILSGYNNTPCSILYGTIKPKEGKEKEFIHEDKTKAIQTINKYTRKVFKDIYFKTLAEMSTKSKEEYNKWYRLNHVYNPYTHEMEPLEVWQKTDIIALGELNDDGSYKELTDEYISEHYAASFSQSTRKIKKGCSNEKYNKDYGMFHNFKDNAEYSRPDTLNEYEKNIQKLILDNLIPLGKTWKAKRYFNRGKLPKKATASEFNVNAKLLGKFFGLENVNGSNKAWISDEEITYANVTEIDMPFTSILENKQTGSRPKKPNPDLYSEEEYKAEMEKYNKAYEEWNENRIKIHQELLDRDYKNVISDFIARAYQFNAIQENVENLFFTKKMLERYNVLIDDNFTNRLKKIYSADDSDQAEYHTKHDDNASIMWNNYIRRLVYDVWKEDHGVWTKGTQAIQTWTSNKYMMANFYGGINNLAVGWTQMFAESWSKRYFDVSSSAIGTKFYTRGAIDYIQSAVTGKFHTLQGALIDLFDVIDYDEISGLVNVKFDGNHIIKKVRNAMYSPQTATEHAMQNSVLFAMLDSHRLIENPSRIAGEPKYIAVTKAEYLDRIYEQAMQEVLTDKQKEEFKKFKDKINSDARDKKKYAEFRKDFSHVFMLRNFSIDQMKEFNKKRKELRDKAEKEFETKPKFINTFGFDDNMNELTIAKDSPLNGLSLEDRMQIFADFSNKVKSVNKKIHGVYDKMGAARVEKTLLGSLAMQYHKHIYPGIMKRYRKRGMFNESRKSIEKGSYNSLLDFLRTPIERCHELDQNQKDSLTALQVYFKSTVDFLINASNYYNILTDYDKENIRRQIGDISGVMVSLLLAAAVRIGFDADDDDEDVSDLRGMLLYQADRLDTESFMWNPFGMVKEFKTLYSQPVAAQSSFVDILDTMNFYCEALFDDEFEWEINSGPHSGENKILMRLRRNIPIYRVIDRYTYFDKSNRFYRYGNNGLFQDTIKKAIDGED</sequence>
<feature type="coiled-coil region" evidence="1">
    <location>
        <begin position="4360"/>
        <end position="4387"/>
    </location>
</feature>
<feature type="coiled-coil region" evidence="1">
    <location>
        <begin position="4026"/>
        <end position="4053"/>
    </location>
</feature>
<name>A0AAU8MI65_9CAUD</name>
<protein>
    <submittedName>
        <fullName evidence="2">Uncharacterized protein</fullName>
    </submittedName>
</protein>
<keyword evidence="1" id="KW-0175">Coiled coil</keyword>
<feature type="coiled-coil region" evidence="1">
    <location>
        <begin position="1842"/>
        <end position="1906"/>
    </location>
</feature>
<organism evidence="2">
    <name type="scientific">Geladintestivirus 1</name>
    <dbReference type="NCBI Taxonomy" id="3233133"/>
    <lineage>
        <taxon>Viruses</taxon>
        <taxon>Duplodnaviria</taxon>
        <taxon>Heunggongvirae</taxon>
        <taxon>Uroviricota</taxon>
        <taxon>Caudoviricetes</taxon>
        <taxon>Crassvirales</taxon>
    </lineage>
</organism>
<dbReference type="EMBL" id="PP965499">
    <property type="protein sequence ID" value="XCO00458.1"/>
    <property type="molecule type" value="Genomic_DNA"/>
</dbReference>
<evidence type="ECO:0000313" key="2">
    <source>
        <dbReference type="EMBL" id="XCO00458.1"/>
    </source>
</evidence>
<accession>A0AAU8MI65</accession>
<evidence type="ECO:0000256" key="1">
    <source>
        <dbReference type="SAM" id="Coils"/>
    </source>
</evidence>